<dbReference type="GO" id="GO:0016485">
    <property type="term" value="P:protein processing"/>
    <property type="evidence" value="ECO:0007669"/>
    <property type="project" value="TreeGrafter"/>
</dbReference>
<dbReference type="Pfam" id="PF01431">
    <property type="entry name" value="Peptidase_M13"/>
    <property type="match status" value="1"/>
</dbReference>
<evidence type="ECO:0000313" key="11">
    <source>
        <dbReference type="Proteomes" id="UP000050909"/>
    </source>
</evidence>
<dbReference type="InterPro" id="IPR042089">
    <property type="entry name" value="Peptidase_M13_dom_2"/>
</dbReference>
<evidence type="ECO:0000256" key="4">
    <source>
        <dbReference type="ARBA" id="ARBA00022723"/>
    </source>
</evidence>
<dbReference type="Gene3D" id="3.40.390.10">
    <property type="entry name" value="Collagenase (Catalytic Domain)"/>
    <property type="match status" value="1"/>
</dbReference>
<dbReference type="InterPro" id="IPR008753">
    <property type="entry name" value="Peptidase_M13_N"/>
</dbReference>
<organism evidence="10 11">
    <name type="scientific">Amylolactobacillus amylotrophicus DSM 20534</name>
    <dbReference type="NCBI Taxonomy" id="1423722"/>
    <lineage>
        <taxon>Bacteria</taxon>
        <taxon>Bacillati</taxon>
        <taxon>Bacillota</taxon>
        <taxon>Bacilli</taxon>
        <taxon>Lactobacillales</taxon>
        <taxon>Lactobacillaceae</taxon>
        <taxon>Amylolactobacillus</taxon>
    </lineage>
</organism>
<evidence type="ECO:0000256" key="6">
    <source>
        <dbReference type="ARBA" id="ARBA00022833"/>
    </source>
</evidence>
<comment type="similarity">
    <text evidence="2">Belongs to the peptidase M13 family.</text>
</comment>
<dbReference type="GO" id="GO:0005886">
    <property type="term" value="C:plasma membrane"/>
    <property type="evidence" value="ECO:0007669"/>
    <property type="project" value="TreeGrafter"/>
</dbReference>
<dbReference type="AlphaFoldDB" id="A0A0R1H0Y5"/>
<keyword evidence="4" id="KW-0479">Metal-binding</keyword>
<evidence type="ECO:0000256" key="5">
    <source>
        <dbReference type="ARBA" id="ARBA00022801"/>
    </source>
</evidence>
<dbReference type="PROSITE" id="PS51885">
    <property type="entry name" value="NEPRILYSIN"/>
    <property type="match status" value="1"/>
</dbReference>
<dbReference type="GO" id="GO:0004222">
    <property type="term" value="F:metalloendopeptidase activity"/>
    <property type="evidence" value="ECO:0007669"/>
    <property type="project" value="InterPro"/>
</dbReference>
<comment type="cofactor">
    <cofactor evidence="1">
        <name>Zn(2+)</name>
        <dbReference type="ChEBI" id="CHEBI:29105"/>
    </cofactor>
</comment>
<dbReference type="SUPFAM" id="SSF55486">
    <property type="entry name" value="Metalloproteases ('zincins'), catalytic domain"/>
    <property type="match status" value="1"/>
</dbReference>
<keyword evidence="7" id="KW-0482">Metalloprotease</keyword>
<dbReference type="InterPro" id="IPR024079">
    <property type="entry name" value="MetalloPept_cat_dom_sf"/>
</dbReference>
<dbReference type="Proteomes" id="UP000050909">
    <property type="component" value="Unassembled WGS sequence"/>
</dbReference>
<name>A0A0R1H0Y5_9LACO</name>
<dbReference type="InterPro" id="IPR000718">
    <property type="entry name" value="Peptidase_M13"/>
</dbReference>
<evidence type="ECO:0000259" key="8">
    <source>
        <dbReference type="Pfam" id="PF01431"/>
    </source>
</evidence>
<dbReference type="PANTHER" id="PTHR11733:SF167">
    <property type="entry name" value="FI17812P1-RELATED"/>
    <property type="match status" value="1"/>
</dbReference>
<dbReference type="GO" id="GO:0046872">
    <property type="term" value="F:metal ion binding"/>
    <property type="evidence" value="ECO:0007669"/>
    <property type="project" value="UniProtKB-KW"/>
</dbReference>
<dbReference type="RefSeq" id="WP_056946830.1">
    <property type="nucleotide sequence ID" value="NZ_AZCV01000002.1"/>
</dbReference>
<dbReference type="EMBL" id="AZCV01000002">
    <property type="protein sequence ID" value="KRK38099.1"/>
    <property type="molecule type" value="Genomic_DNA"/>
</dbReference>
<comment type="caution">
    <text evidence="10">The sequence shown here is derived from an EMBL/GenBank/DDBJ whole genome shotgun (WGS) entry which is preliminary data.</text>
</comment>
<keyword evidence="11" id="KW-1185">Reference proteome</keyword>
<evidence type="ECO:0000256" key="2">
    <source>
        <dbReference type="ARBA" id="ARBA00007357"/>
    </source>
</evidence>
<dbReference type="PRINTS" id="PR00786">
    <property type="entry name" value="NEPRILYSIN"/>
</dbReference>
<evidence type="ECO:0000313" key="10">
    <source>
        <dbReference type="EMBL" id="KRK38099.1"/>
    </source>
</evidence>
<keyword evidence="5" id="KW-0378">Hydrolase</keyword>
<evidence type="ECO:0000259" key="9">
    <source>
        <dbReference type="Pfam" id="PF05649"/>
    </source>
</evidence>
<keyword evidence="3" id="KW-0645">Protease</keyword>
<feature type="domain" description="Peptidase M13 C-terminal" evidence="8">
    <location>
        <begin position="457"/>
        <end position="647"/>
    </location>
</feature>
<evidence type="ECO:0000256" key="7">
    <source>
        <dbReference type="ARBA" id="ARBA00023049"/>
    </source>
</evidence>
<accession>A0A0R1H0Y5</accession>
<feature type="domain" description="Peptidase M13 N-terminal" evidence="9">
    <location>
        <begin position="22"/>
        <end position="400"/>
    </location>
</feature>
<dbReference type="Gene3D" id="1.10.1380.10">
    <property type="entry name" value="Neutral endopeptidase , domain2"/>
    <property type="match status" value="1"/>
</dbReference>
<proteinExistence type="inferred from homology"/>
<sequence length="650" mass="72352">MSKFMTVRGGAGDVTVPENARPQDNLYLAVNAEYLKNAEIPADKPATGSFNVLAENVEKALMAEFAAFASGEKETPAGTEFQNAVELYRQALDFEQRNADGAKPIQGALQKLADLKDFADFNKKAADFSLNGFAVPVDFGVDTDMKDTKHHVLATSGPSIFLQDTTQYGTEAGDKLLKVFESQSENLLQLAGLSAEEAAQYVSAALKFDAKVAKIVKSNEEWADYPASYNPYDFDDFAKYFKSFDVTGFVQQIVGKVPERVIEADPRFLENAESLVNEANFAEIKGWMFVKFINGVTNSLSQEFRDAGFPYRQAMFGVKELADPEKNAYQTANGLFDEVVGIYYGKKYLGDDAKADVISMIHKMISIYEQRLSNNDWLSQATKDKAKVKLQAMVLKVGYPDKIEEIYSRYQIKPTSKGGSLYENLHAARLEQIKYNLEKLDQDVDRTTWNMPGNLVNAGYDPSKNDLTFPAAILQAPFYDLQASSSTNYGGIGAVIAHEISHAFDNNGAQFDEFGNMVNWWTDEDFKQFKTRTQAEIDLFDGIEYGGGKINGKLVVSENVADVGGLSNAIEAAKSEADANMKELFENWARVWAMKASPEYINMLLAVDVHAPGPMRANVQPQNFAEFYEAFDVQPEDGMYLEPEKRVNIW</sequence>
<dbReference type="CDD" id="cd08662">
    <property type="entry name" value="M13"/>
    <property type="match status" value="1"/>
</dbReference>
<dbReference type="PANTHER" id="PTHR11733">
    <property type="entry name" value="ZINC METALLOPROTEASE FAMILY M13 NEPRILYSIN-RELATED"/>
    <property type="match status" value="1"/>
</dbReference>
<keyword evidence="6" id="KW-0862">Zinc</keyword>
<dbReference type="InterPro" id="IPR018497">
    <property type="entry name" value="Peptidase_M13_C"/>
</dbReference>
<evidence type="ECO:0000256" key="3">
    <source>
        <dbReference type="ARBA" id="ARBA00022670"/>
    </source>
</evidence>
<gene>
    <name evidence="10" type="ORF">FC62_GL000872</name>
</gene>
<dbReference type="Pfam" id="PF05649">
    <property type="entry name" value="Peptidase_M13_N"/>
    <property type="match status" value="1"/>
</dbReference>
<reference evidence="10 11" key="1">
    <citation type="journal article" date="2015" name="Genome Announc.">
        <title>Expanding the biotechnology potential of lactobacilli through comparative genomics of 213 strains and associated genera.</title>
        <authorList>
            <person name="Sun Z."/>
            <person name="Harris H.M."/>
            <person name="McCann A."/>
            <person name="Guo C."/>
            <person name="Argimon S."/>
            <person name="Zhang W."/>
            <person name="Yang X."/>
            <person name="Jeffery I.B."/>
            <person name="Cooney J.C."/>
            <person name="Kagawa T.F."/>
            <person name="Liu W."/>
            <person name="Song Y."/>
            <person name="Salvetti E."/>
            <person name="Wrobel A."/>
            <person name="Rasinkangas P."/>
            <person name="Parkhill J."/>
            <person name="Rea M.C."/>
            <person name="O'Sullivan O."/>
            <person name="Ritari J."/>
            <person name="Douillard F.P."/>
            <person name="Paul Ross R."/>
            <person name="Yang R."/>
            <person name="Briner A.E."/>
            <person name="Felis G.E."/>
            <person name="de Vos W.M."/>
            <person name="Barrangou R."/>
            <person name="Klaenhammer T.R."/>
            <person name="Caufield P.W."/>
            <person name="Cui Y."/>
            <person name="Zhang H."/>
            <person name="O'Toole P.W."/>
        </authorList>
    </citation>
    <scope>NUCLEOTIDE SEQUENCE [LARGE SCALE GENOMIC DNA]</scope>
    <source>
        <strain evidence="10 11">DSM 20534</strain>
    </source>
</reference>
<protein>
    <submittedName>
        <fullName evidence="10">Endopeptidase</fullName>
    </submittedName>
</protein>
<dbReference type="PATRIC" id="fig|1423722.3.peg.888"/>
<evidence type="ECO:0000256" key="1">
    <source>
        <dbReference type="ARBA" id="ARBA00001947"/>
    </source>
</evidence>